<accession>A0ABM6H339</accession>
<keyword evidence="3" id="KW-1185">Reference proteome</keyword>
<dbReference type="EMBL" id="CP015588">
    <property type="protein sequence ID" value="APY90292.1"/>
    <property type="molecule type" value="Genomic_DNA"/>
</dbReference>
<evidence type="ECO:0000313" key="3">
    <source>
        <dbReference type="Proteomes" id="UP000187191"/>
    </source>
</evidence>
<dbReference type="Proteomes" id="UP000187191">
    <property type="component" value="Chromosome"/>
</dbReference>
<feature type="region of interest" description="Disordered" evidence="1">
    <location>
        <begin position="140"/>
        <end position="171"/>
    </location>
</feature>
<evidence type="ECO:0000256" key="1">
    <source>
        <dbReference type="SAM" id="MobiDB-lite"/>
    </source>
</evidence>
<sequence length="171" mass="18298">MGGRFQAGRSGRGQRVVQAMTALQAAYGLRFADVQAVGRDGGSHDLVIQAGVAVVAAQDEGKVASGFGEPVPTVSAPALVHQEHRRSDVDGRQATSTTAAARARIAVAAARAWSRREGMTSTATPEVRIALFFHHARSCASGSYGRPRRSAWREPARRARAGNAARRRRRR</sequence>
<reference evidence="2 3" key="1">
    <citation type="submission" date="2016-05" db="EMBL/GenBank/DDBJ databases">
        <authorList>
            <person name="Gu J."/>
        </authorList>
    </citation>
    <scope>NUCLEOTIDE SEQUENCE [LARGE SCALE GENOMIC DNA]</scope>
    <source>
        <strain evidence="2 3">ACCC40021</strain>
    </source>
</reference>
<protein>
    <submittedName>
        <fullName evidence="2">Uncharacterized protein</fullName>
    </submittedName>
</protein>
<name>A0ABM6H339_9ACTN</name>
<gene>
    <name evidence="2" type="ORF">A7J05_35695</name>
</gene>
<proteinExistence type="predicted"/>
<organism evidence="2 3">
    <name type="scientific">Streptomyces alfalfae</name>
    <dbReference type="NCBI Taxonomy" id="1642299"/>
    <lineage>
        <taxon>Bacteria</taxon>
        <taxon>Bacillati</taxon>
        <taxon>Actinomycetota</taxon>
        <taxon>Actinomycetes</taxon>
        <taxon>Kitasatosporales</taxon>
        <taxon>Streptomycetaceae</taxon>
        <taxon>Streptomyces</taxon>
    </lineage>
</organism>
<evidence type="ECO:0000313" key="2">
    <source>
        <dbReference type="EMBL" id="APY90292.1"/>
    </source>
</evidence>